<dbReference type="OrthoDB" id="9806522at2"/>
<dbReference type="AlphaFoldDB" id="A0A1B4XJ48"/>
<keyword evidence="6" id="KW-0864">Zinc transport</keyword>
<keyword evidence="4" id="KW-0410">Iron transport</keyword>
<dbReference type="InterPro" id="IPR027470">
    <property type="entry name" value="Cation_efflux_CTD"/>
</dbReference>
<dbReference type="GO" id="GO:0008324">
    <property type="term" value="F:monoatomic cation transmembrane transporter activity"/>
    <property type="evidence" value="ECO:0007669"/>
    <property type="project" value="InterPro"/>
</dbReference>
<evidence type="ECO:0000256" key="4">
    <source>
        <dbReference type="ARBA" id="ARBA00022496"/>
    </source>
</evidence>
<comment type="subcellular location">
    <subcellularLocation>
        <location evidence="1">Membrane</location>
        <topology evidence="1">Multi-pass membrane protein</topology>
    </subcellularLocation>
</comment>
<dbReference type="KEGG" id="slim:SCL_2547"/>
<evidence type="ECO:0000256" key="3">
    <source>
        <dbReference type="ARBA" id="ARBA00022448"/>
    </source>
</evidence>
<evidence type="ECO:0000256" key="9">
    <source>
        <dbReference type="SAM" id="Phobius"/>
    </source>
</evidence>
<reference evidence="12 13" key="1">
    <citation type="submission" date="2015-05" db="EMBL/GenBank/DDBJ databases">
        <title>Complete genome sequence of a sulfur-oxidizing gammaproteobacterium strain HA5.</title>
        <authorList>
            <person name="Miura A."/>
            <person name="Kojima H."/>
            <person name="Fukui M."/>
        </authorList>
    </citation>
    <scope>NUCLEOTIDE SEQUENCE [LARGE SCALE GENOMIC DNA]</scope>
    <source>
        <strain evidence="12 13">HA5</strain>
    </source>
</reference>
<dbReference type="RefSeq" id="WP_096361525.1">
    <property type="nucleotide sequence ID" value="NZ_AP014879.1"/>
</dbReference>
<dbReference type="PANTHER" id="PTHR43840">
    <property type="entry name" value="MITOCHONDRIAL METAL TRANSPORTER 1-RELATED"/>
    <property type="match status" value="1"/>
</dbReference>
<dbReference type="InterPro" id="IPR002524">
    <property type="entry name" value="Cation_efflux"/>
</dbReference>
<dbReference type="PANTHER" id="PTHR43840:SF15">
    <property type="entry name" value="MITOCHONDRIAL METAL TRANSPORTER 1-RELATED"/>
    <property type="match status" value="1"/>
</dbReference>
<dbReference type="InterPro" id="IPR050291">
    <property type="entry name" value="CDF_Transporter"/>
</dbReference>
<feature type="transmembrane region" description="Helical" evidence="9">
    <location>
        <begin position="93"/>
        <end position="111"/>
    </location>
</feature>
<dbReference type="NCBIfam" id="TIGR01297">
    <property type="entry name" value="CDF"/>
    <property type="match status" value="1"/>
</dbReference>
<comment type="similarity">
    <text evidence="2">Belongs to the cation diffusion facilitator (CDF) transporter (TC 2.A.4) family. FieF subfamily.</text>
</comment>
<feature type="domain" description="Cation efflux protein cytoplasmic" evidence="11">
    <location>
        <begin position="225"/>
        <end position="300"/>
    </location>
</feature>
<dbReference type="SUPFAM" id="SSF161111">
    <property type="entry name" value="Cation efflux protein transmembrane domain-like"/>
    <property type="match status" value="1"/>
</dbReference>
<dbReference type="Pfam" id="PF16916">
    <property type="entry name" value="ZT_dimer"/>
    <property type="match status" value="1"/>
</dbReference>
<dbReference type="FunCoup" id="A0A1B4XJ48">
    <property type="interactions" value="323"/>
</dbReference>
<evidence type="ECO:0000313" key="13">
    <source>
        <dbReference type="Proteomes" id="UP000243180"/>
    </source>
</evidence>
<evidence type="ECO:0000256" key="6">
    <source>
        <dbReference type="ARBA" id="ARBA00022906"/>
    </source>
</evidence>
<keyword evidence="4" id="KW-0408">Iron</keyword>
<feature type="domain" description="Cation efflux protein transmembrane" evidence="10">
    <location>
        <begin position="26"/>
        <end position="219"/>
    </location>
</feature>
<dbReference type="SUPFAM" id="SSF160240">
    <property type="entry name" value="Cation efflux protein cytoplasmic domain-like"/>
    <property type="match status" value="1"/>
</dbReference>
<dbReference type="Gene3D" id="3.30.70.1350">
    <property type="entry name" value="Cation efflux protein, cytoplasmic domain"/>
    <property type="match status" value="1"/>
</dbReference>
<keyword evidence="5 9" id="KW-0812">Transmembrane</keyword>
<evidence type="ECO:0000256" key="1">
    <source>
        <dbReference type="ARBA" id="ARBA00004141"/>
    </source>
</evidence>
<dbReference type="InParanoid" id="A0A1B4XJ48"/>
<sequence length="389" mass="42011">MSATGEHSHFDASSPERYRASLRVALVNITANFLLTTAQVIIGFLGHSQALVADGMHTLSDTLADLLVIFALKHGRKGADQEHPYGHERIETAVTMILGIVLIGVAIGIGVRAGMKLMTVSAIVTPSALTLWTALGTLAAKEAMYRYTIAIANRFGSNMLRASAWHHRSDALSSLIVAAGIGGSLIGFAYFDAIAAIVIAVMIIKVGAQLSWQSLRELVDTGLGTDDLDSIRQTILSVSGVKALHLLRTRRVGGQALADVHIIVDDRVSVSEGHQISEAVRAKLVKEIDPVTDVMVHIDTEEDVEGPSCEGLPLRDEVQKRLDDYFRAIPEARCIEHVTLHYLDGRIDIELLLPLSVAADAAAAQALASRFAEATQHDKQIRTVSVRYH</sequence>
<feature type="transmembrane region" description="Helical" evidence="9">
    <location>
        <begin position="24"/>
        <end position="45"/>
    </location>
</feature>
<dbReference type="GO" id="GO:0006826">
    <property type="term" value="P:iron ion transport"/>
    <property type="evidence" value="ECO:0007669"/>
    <property type="project" value="UniProtKB-KW"/>
</dbReference>
<evidence type="ECO:0000259" key="11">
    <source>
        <dbReference type="Pfam" id="PF16916"/>
    </source>
</evidence>
<keyword evidence="3" id="KW-0813">Transport</keyword>
<keyword evidence="6" id="KW-0862">Zinc</keyword>
<evidence type="ECO:0000256" key="5">
    <source>
        <dbReference type="ARBA" id="ARBA00022692"/>
    </source>
</evidence>
<gene>
    <name evidence="12" type="ORF">SCL_2547</name>
</gene>
<keyword evidence="8 9" id="KW-0472">Membrane</keyword>
<dbReference type="EMBL" id="AP014879">
    <property type="protein sequence ID" value="BAV34824.1"/>
    <property type="molecule type" value="Genomic_DNA"/>
</dbReference>
<keyword evidence="6" id="KW-0406">Ion transport</keyword>
<evidence type="ECO:0000256" key="8">
    <source>
        <dbReference type="ARBA" id="ARBA00023136"/>
    </source>
</evidence>
<evidence type="ECO:0000256" key="2">
    <source>
        <dbReference type="ARBA" id="ARBA00010212"/>
    </source>
</evidence>
<accession>A0A1B4XJ48</accession>
<dbReference type="GO" id="GO:0016020">
    <property type="term" value="C:membrane"/>
    <property type="evidence" value="ECO:0007669"/>
    <property type="project" value="UniProtKB-SubCell"/>
</dbReference>
<feature type="transmembrane region" description="Helical" evidence="9">
    <location>
        <begin position="175"/>
        <end position="204"/>
    </location>
</feature>
<dbReference type="FunFam" id="1.20.1510.10:FF:000006">
    <property type="entry name" value="Divalent cation efflux transporter"/>
    <property type="match status" value="1"/>
</dbReference>
<keyword evidence="13" id="KW-1185">Reference proteome</keyword>
<evidence type="ECO:0000313" key="12">
    <source>
        <dbReference type="EMBL" id="BAV34824.1"/>
    </source>
</evidence>
<dbReference type="InterPro" id="IPR058533">
    <property type="entry name" value="Cation_efflux_TM"/>
</dbReference>
<dbReference type="InterPro" id="IPR036837">
    <property type="entry name" value="Cation_efflux_CTD_sf"/>
</dbReference>
<evidence type="ECO:0000259" key="10">
    <source>
        <dbReference type="Pfam" id="PF01545"/>
    </source>
</evidence>
<proteinExistence type="inferred from homology"/>
<protein>
    <submittedName>
        <fullName evidence="12">Cation transporter</fullName>
    </submittedName>
</protein>
<feature type="transmembrane region" description="Helical" evidence="9">
    <location>
        <begin position="117"/>
        <end position="140"/>
    </location>
</feature>
<keyword evidence="7 9" id="KW-1133">Transmembrane helix</keyword>
<organism evidence="12 13">
    <name type="scientific">Sulfuricaulis limicola</name>
    <dbReference type="NCBI Taxonomy" id="1620215"/>
    <lineage>
        <taxon>Bacteria</taxon>
        <taxon>Pseudomonadati</taxon>
        <taxon>Pseudomonadota</taxon>
        <taxon>Gammaproteobacteria</taxon>
        <taxon>Acidiferrobacterales</taxon>
        <taxon>Acidiferrobacteraceae</taxon>
        <taxon>Sulfuricaulis</taxon>
    </lineage>
</organism>
<dbReference type="Pfam" id="PF01545">
    <property type="entry name" value="Cation_efflux"/>
    <property type="match status" value="1"/>
</dbReference>
<dbReference type="InterPro" id="IPR027469">
    <property type="entry name" value="Cation_efflux_TMD_sf"/>
</dbReference>
<dbReference type="GO" id="GO:0006829">
    <property type="term" value="P:zinc ion transport"/>
    <property type="evidence" value="ECO:0007669"/>
    <property type="project" value="UniProtKB-KW"/>
</dbReference>
<dbReference type="Proteomes" id="UP000243180">
    <property type="component" value="Chromosome"/>
</dbReference>
<name>A0A1B4XJ48_9GAMM</name>
<dbReference type="Gene3D" id="1.20.1510.10">
    <property type="entry name" value="Cation efflux protein transmembrane domain"/>
    <property type="match status" value="1"/>
</dbReference>
<evidence type="ECO:0000256" key="7">
    <source>
        <dbReference type="ARBA" id="ARBA00022989"/>
    </source>
</evidence>